<protein>
    <submittedName>
        <fullName evidence="1">Uncharacterized protein</fullName>
    </submittedName>
</protein>
<name>A0ABR3N2G1_9TELE</name>
<dbReference type="Proteomes" id="UP001558613">
    <property type="component" value="Unassembled WGS sequence"/>
</dbReference>
<sequence>MKTGEIKLRYVHDQSGAAALRARSLCPSNSRNDDDRWKQFLICPVVRSHLKQAANATVKPASKILLQSKQADES</sequence>
<proteinExistence type="predicted"/>
<organism evidence="1 2">
    <name type="scientific">Cirrhinus molitorella</name>
    <name type="common">mud carp</name>
    <dbReference type="NCBI Taxonomy" id="172907"/>
    <lineage>
        <taxon>Eukaryota</taxon>
        <taxon>Metazoa</taxon>
        <taxon>Chordata</taxon>
        <taxon>Craniata</taxon>
        <taxon>Vertebrata</taxon>
        <taxon>Euteleostomi</taxon>
        <taxon>Actinopterygii</taxon>
        <taxon>Neopterygii</taxon>
        <taxon>Teleostei</taxon>
        <taxon>Ostariophysi</taxon>
        <taxon>Cypriniformes</taxon>
        <taxon>Cyprinidae</taxon>
        <taxon>Labeoninae</taxon>
        <taxon>Labeonini</taxon>
        <taxon>Cirrhinus</taxon>
    </lineage>
</organism>
<evidence type="ECO:0000313" key="1">
    <source>
        <dbReference type="EMBL" id="KAL1271125.1"/>
    </source>
</evidence>
<gene>
    <name evidence="1" type="ORF">QQF64_030141</name>
</gene>
<accession>A0ABR3N2G1</accession>
<dbReference type="EMBL" id="JAYMGO010000007">
    <property type="protein sequence ID" value="KAL1271125.1"/>
    <property type="molecule type" value="Genomic_DNA"/>
</dbReference>
<keyword evidence="2" id="KW-1185">Reference proteome</keyword>
<evidence type="ECO:0000313" key="2">
    <source>
        <dbReference type="Proteomes" id="UP001558613"/>
    </source>
</evidence>
<comment type="caution">
    <text evidence="1">The sequence shown here is derived from an EMBL/GenBank/DDBJ whole genome shotgun (WGS) entry which is preliminary data.</text>
</comment>
<reference evidence="1 2" key="1">
    <citation type="submission" date="2023-09" db="EMBL/GenBank/DDBJ databases">
        <authorList>
            <person name="Wang M."/>
        </authorList>
    </citation>
    <scope>NUCLEOTIDE SEQUENCE [LARGE SCALE GENOMIC DNA]</scope>
    <source>
        <strain evidence="1">GT-2023</strain>
        <tissue evidence="1">Liver</tissue>
    </source>
</reference>